<evidence type="ECO:0000256" key="5">
    <source>
        <dbReference type="SAM" id="MobiDB-lite"/>
    </source>
</evidence>
<name>A0ABP1AYD9_9BRYO</name>
<feature type="region of interest" description="Disordered" evidence="5">
    <location>
        <begin position="522"/>
        <end position="544"/>
    </location>
</feature>
<dbReference type="InterPro" id="IPR036443">
    <property type="entry name" value="Znf_RanBP2_sf"/>
</dbReference>
<dbReference type="Pfam" id="PF00641">
    <property type="entry name" value="Zn_ribbon_RanBP"/>
    <property type="match status" value="1"/>
</dbReference>
<dbReference type="Gene3D" id="4.10.1060.10">
    <property type="entry name" value="Zinc finger, RanBP2-type"/>
    <property type="match status" value="1"/>
</dbReference>
<keyword evidence="8" id="KW-1185">Reference proteome</keyword>
<dbReference type="InterPro" id="IPR001876">
    <property type="entry name" value="Znf_RanBP2"/>
</dbReference>
<sequence length="544" mass="60152">MFRSLQSNFVGRVFRAQVCLREAAVSMKKLGPIMSLKSPVSTYVRLAPACANGGQRAFISSCGIGKPRVVDGQSPVPATIDGEHSSSTLVEASVSACRSSKCRLGSSFPVATSCRQKLGPFFVGFANWQGLAVENVDWGPSNTSTVTQAEAKKLVKDVPFSVSSNQSTQDILELIASKERELEALRAALKSKEAAESRAAAVSRDSTFTTSTLPSANFTPLNSYNKTVGADPVNSPTKQPTPTVQPADVPSQASQEISPRPFPPVNQRPNRIRVDRLAGEKYQMPPLHPPGSFRPGSFYDKLQKENKLGSVVNEEISFAEGRLEAVLITQEDGEEKPIRPKRVHPPPKIIPPVEIKPYKSLADRLYEEHFGHPAPPNLQRSYPPGSFYDRCQKEKLKREAEAKRRREAEEASQASGFKDVGVLESKSSLASNVSEMRAGTTMDEEDPLLRIQRMPTMPPRRMPKIPYAPSVENRRRNNMRPSPYNQSPYKQQASMMPGDWKCERCNANNFSRNTQCYRCQADRSGEAGRSNQMHRPSSFKPGEQ</sequence>
<gene>
    <name evidence="7" type="ORF">CSSPJE1EN2_LOCUS10619</name>
</gene>
<protein>
    <recommendedName>
        <fullName evidence="6">RanBP2-type domain-containing protein</fullName>
    </recommendedName>
</protein>
<keyword evidence="3" id="KW-0862">Zinc</keyword>
<dbReference type="PROSITE" id="PS50199">
    <property type="entry name" value="ZF_RANBP2_2"/>
    <property type="match status" value="1"/>
</dbReference>
<dbReference type="EMBL" id="OZ023718">
    <property type="protein sequence ID" value="CAK9867624.1"/>
    <property type="molecule type" value="Genomic_DNA"/>
</dbReference>
<evidence type="ECO:0000256" key="3">
    <source>
        <dbReference type="ARBA" id="ARBA00022833"/>
    </source>
</evidence>
<evidence type="ECO:0000313" key="7">
    <source>
        <dbReference type="EMBL" id="CAK9867624.1"/>
    </source>
</evidence>
<feature type="region of interest" description="Disordered" evidence="5">
    <location>
        <begin position="193"/>
        <end position="268"/>
    </location>
</feature>
<dbReference type="SUPFAM" id="SSF90209">
    <property type="entry name" value="Ran binding protein zinc finger-like"/>
    <property type="match status" value="1"/>
</dbReference>
<feature type="compositionally biased region" description="Polar residues" evidence="5">
    <location>
        <begin position="204"/>
        <end position="226"/>
    </location>
</feature>
<feature type="region of interest" description="Disordered" evidence="5">
    <location>
        <begin position="473"/>
        <end position="492"/>
    </location>
</feature>
<organism evidence="7 8">
    <name type="scientific">Sphagnum jensenii</name>
    <dbReference type="NCBI Taxonomy" id="128206"/>
    <lineage>
        <taxon>Eukaryota</taxon>
        <taxon>Viridiplantae</taxon>
        <taxon>Streptophyta</taxon>
        <taxon>Embryophyta</taxon>
        <taxon>Bryophyta</taxon>
        <taxon>Sphagnophytina</taxon>
        <taxon>Sphagnopsida</taxon>
        <taxon>Sphagnales</taxon>
        <taxon>Sphagnaceae</taxon>
        <taxon>Sphagnum</taxon>
    </lineage>
</organism>
<accession>A0ABP1AYD9</accession>
<reference evidence="7" key="1">
    <citation type="submission" date="2024-03" db="EMBL/GenBank/DDBJ databases">
        <authorList>
            <consortium name="ELIXIR-Norway"/>
            <consortium name="Elixir Norway"/>
        </authorList>
    </citation>
    <scope>NUCLEOTIDE SEQUENCE</scope>
</reference>
<proteinExistence type="predicted"/>
<dbReference type="PROSITE" id="PS01358">
    <property type="entry name" value="ZF_RANBP2_1"/>
    <property type="match status" value="1"/>
</dbReference>
<dbReference type="SMART" id="SM00547">
    <property type="entry name" value="ZnF_RBZ"/>
    <property type="match status" value="1"/>
</dbReference>
<feature type="compositionally biased region" description="Polar residues" evidence="5">
    <location>
        <begin position="234"/>
        <end position="244"/>
    </location>
</feature>
<evidence type="ECO:0000256" key="2">
    <source>
        <dbReference type="ARBA" id="ARBA00022771"/>
    </source>
</evidence>
<keyword evidence="1" id="KW-0479">Metal-binding</keyword>
<evidence type="ECO:0000259" key="6">
    <source>
        <dbReference type="PROSITE" id="PS50199"/>
    </source>
</evidence>
<evidence type="ECO:0000256" key="4">
    <source>
        <dbReference type="PROSITE-ProRule" id="PRU00322"/>
    </source>
</evidence>
<evidence type="ECO:0000313" key="8">
    <source>
        <dbReference type="Proteomes" id="UP001497522"/>
    </source>
</evidence>
<feature type="domain" description="RanBP2-type" evidence="6">
    <location>
        <begin position="496"/>
        <end position="525"/>
    </location>
</feature>
<evidence type="ECO:0000256" key="1">
    <source>
        <dbReference type="ARBA" id="ARBA00022723"/>
    </source>
</evidence>
<feature type="compositionally biased region" description="Polar residues" evidence="5">
    <location>
        <begin position="479"/>
        <end position="492"/>
    </location>
</feature>
<keyword evidence="2 4" id="KW-0863">Zinc-finger</keyword>
<dbReference type="Proteomes" id="UP001497522">
    <property type="component" value="Chromosome 17"/>
</dbReference>